<dbReference type="SMART" id="SM00858">
    <property type="entry name" value="SAF"/>
    <property type="match status" value="1"/>
</dbReference>
<feature type="domain" description="SAF" evidence="1">
    <location>
        <begin position="38"/>
        <end position="100"/>
    </location>
</feature>
<dbReference type="EMBL" id="CP035492">
    <property type="protein sequence ID" value="QAY66835.1"/>
    <property type="molecule type" value="Genomic_DNA"/>
</dbReference>
<reference evidence="2 3" key="1">
    <citation type="submission" date="2019-01" db="EMBL/GenBank/DDBJ databases">
        <title>Genome sequencing of strain FW100M-2.</title>
        <authorList>
            <person name="Heo J."/>
            <person name="Kim S.-J."/>
            <person name="Kim J.-S."/>
            <person name="Hong S.-B."/>
            <person name="Kwon S.-W."/>
        </authorList>
    </citation>
    <scope>NUCLEOTIDE SEQUENCE [LARGE SCALE GENOMIC DNA]</scope>
    <source>
        <strain evidence="2 3">FW100M-2</strain>
    </source>
</reference>
<dbReference type="OrthoDB" id="2585866at2"/>
<dbReference type="CDD" id="cd11614">
    <property type="entry name" value="SAF_CpaB_FlgA_like"/>
    <property type="match status" value="1"/>
</dbReference>
<dbReference type="Proteomes" id="UP000293568">
    <property type="component" value="Chromosome"/>
</dbReference>
<accession>A0A4P6EW71</accession>
<protein>
    <submittedName>
        <fullName evidence="2">Flagellar biosynthesis protein FlgA</fullName>
    </submittedName>
</protein>
<keyword evidence="2" id="KW-0966">Cell projection</keyword>
<gene>
    <name evidence="2" type="ORF">ET464_10960</name>
</gene>
<dbReference type="RefSeq" id="WP_129440816.1">
    <property type="nucleotide sequence ID" value="NZ_CP035492.1"/>
</dbReference>
<dbReference type="KEGG" id="pprt:ET464_10960"/>
<keyword evidence="2" id="KW-0969">Cilium</keyword>
<organism evidence="2 3">
    <name type="scientific">Paenibacillus protaetiae</name>
    <dbReference type="NCBI Taxonomy" id="2509456"/>
    <lineage>
        <taxon>Bacteria</taxon>
        <taxon>Bacillati</taxon>
        <taxon>Bacillota</taxon>
        <taxon>Bacilli</taxon>
        <taxon>Bacillales</taxon>
        <taxon>Paenibacillaceae</taxon>
        <taxon>Paenibacillus</taxon>
    </lineage>
</organism>
<dbReference type="AlphaFoldDB" id="A0A4P6EW71"/>
<keyword evidence="3" id="KW-1185">Reference proteome</keyword>
<evidence type="ECO:0000259" key="1">
    <source>
        <dbReference type="SMART" id="SM00858"/>
    </source>
</evidence>
<name>A0A4P6EW71_9BACL</name>
<sequence length="239" mass="26543">MNRRRNVLLSLLAAILSGLLVYGIGWMQTKEQERKGMVNVVVPNRFIGAGERLKLSDLSYKPVPGNMVTKEMLTRKETAEGMETLIPLGQGEPLYDWKVSRYTLQPGPAESTFQIPKSYIRSISNGIRAGDKVVLYLSGAEPRRLFEQTVKVASVKSSSNVEIDDKEDPNLLALADGDKEKMYASRRDANGMIDYINLNLTEEQWLEVDAACKDGTQQLVIAYSPETMQADGLGEENGP</sequence>
<evidence type="ECO:0000313" key="3">
    <source>
        <dbReference type="Proteomes" id="UP000293568"/>
    </source>
</evidence>
<proteinExistence type="predicted"/>
<evidence type="ECO:0000313" key="2">
    <source>
        <dbReference type="EMBL" id="QAY66835.1"/>
    </source>
</evidence>
<dbReference type="InterPro" id="IPR013974">
    <property type="entry name" value="SAF"/>
</dbReference>
<keyword evidence="2" id="KW-0282">Flagellum</keyword>